<keyword evidence="16" id="KW-1185">Reference proteome</keyword>
<evidence type="ECO:0000256" key="7">
    <source>
        <dbReference type="ARBA" id="ARBA00023077"/>
    </source>
</evidence>
<evidence type="ECO:0000256" key="1">
    <source>
        <dbReference type="ARBA" id="ARBA00004571"/>
    </source>
</evidence>
<accession>A0A545U4I4</accession>
<dbReference type="AlphaFoldDB" id="A0A545U4I4"/>
<dbReference type="CDD" id="cd01347">
    <property type="entry name" value="ligand_gated_channel"/>
    <property type="match status" value="1"/>
</dbReference>
<dbReference type="GO" id="GO:0015344">
    <property type="term" value="F:siderophore uptake transmembrane transporter activity"/>
    <property type="evidence" value="ECO:0007669"/>
    <property type="project" value="TreeGrafter"/>
</dbReference>
<dbReference type="InterPro" id="IPR012910">
    <property type="entry name" value="Plug_dom"/>
</dbReference>
<dbReference type="OrthoDB" id="9764669at2"/>
<dbReference type="PANTHER" id="PTHR30069:SF29">
    <property type="entry name" value="HEMOGLOBIN AND HEMOGLOBIN-HAPTOGLOBIN-BINDING PROTEIN 1-RELATED"/>
    <property type="match status" value="1"/>
</dbReference>
<dbReference type="EMBL" id="VIKS01000014">
    <property type="protein sequence ID" value="TQV84379.1"/>
    <property type="molecule type" value="Genomic_DNA"/>
</dbReference>
<keyword evidence="10 11" id="KW-0998">Cell outer membrane</keyword>
<evidence type="ECO:0000256" key="10">
    <source>
        <dbReference type="ARBA" id="ARBA00023237"/>
    </source>
</evidence>
<keyword evidence="6" id="KW-0732">Signal</keyword>
<evidence type="ECO:0000256" key="6">
    <source>
        <dbReference type="ARBA" id="ARBA00022729"/>
    </source>
</evidence>
<keyword evidence="5 11" id="KW-0812">Transmembrane</keyword>
<name>A0A545U4I4_9GAMM</name>
<evidence type="ECO:0000256" key="3">
    <source>
        <dbReference type="ARBA" id="ARBA00022448"/>
    </source>
</evidence>
<keyword evidence="8 11" id="KW-0472">Membrane</keyword>
<evidence type="ECO:0000256" key="9">
    <source>
        <dbReference type="ARBA" id="ARBA00023170"/>
    </source>
</evidence>
<evidence type="ECO:0000256" key="2">
    <source>
        <dbReference type="ARBA" id="ARBA00008143"/>
    </source>
</evidence>
<comment type="subcellular location">
    <subcellularLocation>
        <location evidence="1 11">Cell outer membrane</location>
        <topology evidence="1 11">Multi-pass membrane protein</topology>
    </subcellularLocation>
</comment>
<evidence type="ECO:0000259" key="13">
    <source>
        <dbReference type="Pfam" id="PF00593"/>
    </source>
</evidence>
<evidence type="ECO:0000256" key="4">
    <source>
        <dbReference type="ARBA" id="ARBA00022452"/>
    </source>
</evidence>
<sequence>MKDAYTVLCTRFAFASFISLSFLIVINSNPVIADSRVMEVEQLFDLPLEDLLDVKVKSPSQLNTEINMAPSIIAVITESQIKAMGARTLSDVLKMAPGIQLLNRRNGRDMVWIRGIPSGRNTKIMLLIDGVPQREVIFGGWSPDEQVQINNIARIEVIRGPGSALYGGDAYSGLISIYTKEKVPQKTNVTVGVSSFDGQQAKISTGHEFEQAKFLFSARAMDQEGYQQQRDRRGNLSTHDNNVEATSFTAKLLNENWQIAYIYDDYTTEYPLYSSPQYKSQQYRTNSFYLKNNHEWRQVYLENQLYRYQVKRFFDRTIRNADESLNFASFSQLDTQLTGIRSQLTYAFNQQHQGVFGAVYERRAVDEYHETITVRNSLSTLELQSIILRQGDRTPEADNYALYAQTESLFLDNALALTLGARIDHFEEFDNETSPRVALTYQQNDQWSAKLIWGEAFRPPTFLQQYEIRSDGNSPGNPSVTPELIETWETEFVYHFDLKNNLSIRYFESHLNNFIQTIGGAAYENIDKTMQVPGFELEFNGKVKKHWENFHELGLSFNFTRVNTTEASVAKNNANLILFAQDNNKSLYLGINYLDKRNASDLYHTRVTIPEVRAQNNKQSYWILDANIQFKNLWHSSFQLELGIKNVLDKQHYNPTYAPDSYYDVRKEPRSISLNLSYQF</sequence>
<evidence type="ECO:0000259" key="14">
    <source>
        <dbReference type="Pfam" id="PF07715"/>
    </source>
</evidence>
<dbReference type="Gene3D" id="2.40.170.20">
    <property type="entry name" value="TonB-dependent receptor, beta-barrel domain"/>
    <property type="match status" value="1"/>
</dbReference>
<comment type="similarity">
    <text evidence="2">Belongs to the TonB-dependent receptor family. Hemoglobin/haptoglobin binding protein subfamily.</text>
</comment>
<dbReference type="PANTHER" id="PTHR30069">
    <property type="entry name" value="TONB-DEPENDENT OUTER MEMBRANE RECEPTOR"/>
    <property type="match status" value="1"/>
</dbReference>
<dbReference type="InterPro" id="IPR000531">
    <property type="entry name" value="Beta-barrel_TonB"/>
</dbReference>
<dbReference type="InterPro" id="IPR037066">
    <property type="entry name" value="Plug_dom_sf"/>
</dbReference>
<feature type="domain" description="TonB-dependent receptor-like beta-barrel" evidence="13">
    <location>
        <begin position="241"/>
        <end position="647"/>
    </location>
</feature>
<evidence type="ECO:0000256" key="5">
    <source>
        <dbReference type="ARBA" id="ARBA00022692"/>
    </source>
</evidence>
<proteinExistence type="inferred from homology"/>
<protein>
    <submittedName>
        <fullName evidence="15">TonB-dependent receptor</fullName>
    </submittedName>
</protein>
<evidence type="ECO:0000256" key="8">
    <source>
        <dbReference type="ARBA" id="ARBA00023136"/>
    </source>
</evidence>
<dbReference type="Proteomes" id="UP000315439">
    <property type="component" value="Unassembled WGS sequence"/>
</dbReference>
<dbReference type="Pfam" id="PF00593">
    <property type="entry name" value="TonB_dep_Rec_b-barrel"/>
    <property type="match status" value="1"/>
</dbReference>
<keyword evidence="4 11" id="KW-1134">Transmembrane beta strand</keyword>
<dbReference type="Gene3D" id="2.170.130.10">
    <property type="entry name" value="TonB-dependent receptor, plug domain"/>
    <property type="match status" value="1"/>
</dbReference>
<keyword evidence="7 12" id="KW-0798">TonB box</keyword>
<dbReference type="InterPro" id="IPR039426">
    <property type="entry name" value="TonB-dep_rcpt-like"/>
</dbReference>
<evidence type="ECO:0000313" key="16">
    <source>
        <dbReference type="Proteomes" id="UP000315439"/>
    </source>
</evidence>
<dbReference type="Pfam" id="PF07715">
    <property type="entry name" value="Plug"/>
    <property type="match status" value="1"/>
</dbReference>
<dbReference type="RefSeq" id="WP_142933945.1">
    <property type="nucleotide sequence ID" value="NZ_ML660170.1"/>
</dbReference>
<reference evidence="15 16" key="1">
    <citation type="submission" date="2019-07" db="EMBL/GenBank/DDBJ databases">
        <title>Draft genome for Aliikangiella sp. M105.</title>
        <authorList>
            <person name="Wang G."/>
        </authorList>
    </citation>
    <scope>NUCLEOTIDE SEQUENCE [LARGE SCALE GENOMIC DNA]</scope>
    <source>
        <strain evidence="15 16">M105</strain>
    </source>
</reference>
<gene>
    <name evidence="15" type="ORF">FLL46_22410</name>
</gene>
<evidence type="ECO:0000256" key="11">
    <source>
        <dbReference type="PROSITE-ProRule" id="PRU01360"/>
    </source>
</evidence>
<dbReference type="PROSITE" id="PS52016">
    <property type="entry name" value="TONB_DEPENDENT_REC_3"/>
    <property type="match status" value="1"/>
</dbReference>
<dbReference type="SUPFAM" id="SSF56935">
    <property type="entry name" value="Porins"/>
    <property type="match status" value="1"/>
</dbReference>
<evidence type="ECO:0000256" key="12">
    <source>
        <dbReference type="RuleBase" id="RU003357"/>
    </source>
</evidence>
<keyword evidence="3 11" id="KW-0813">Transport</keyword>
<evidence type="ECO:0000313" key="15">
    <source>
        <dbReference type="EMBL" id="TQV84379.1"/>
    </source>
</evidence>
<dbReference type="GO" id="GO:0044718">
    <property type="term" value="P:siderophore transmembrane transport"/>
    <property type="evidence" value="ECO:0007669"/>
    <property type="project" value="TreeGrafter"/>
</dbReference>
<comment type="caution">
    <text evidence="15">The sequence shown here is derived from an EMBL/GenBank/DDBJ whole genome shotgun (WGS) entry which is preliminary data.</text>
</comment>
<dbReference type="GO" id="GO:0009279">
    <property type="term" value="C:cell outer membrane"/>
    <property type="evidence" value="ECO:0007669"/>
    <property type="project" value="UniProtKB-SubCell"/>
</dbReference>
<keyword evidence="9 15" id="KW-0675">Receptor</keyword>
<organism evidence="15 16">
    <name type="scientific">Aliikangiella coralliicola</name>
    <dbReference type="NCBI Taxonomy" id="2592383"/>
    <lineage>
        <taxon>Bacteria</taxon>
        <taxon>Pseudomonadati</taxon>
        <taxon>Pseudomonadota</taxon>
        <taxon>Gammaproteobacteria</taxon>
        <taxon>Oceanospirillales</taxon>
        <taxon>Pleioneaceae</taxon>
        <taxon>Aliikangiella</taxon>
    </lineage>
</organism>
<dbReference type="InterPro" id="IPR036942">
    <property type="entry name" value="Beta-barrel_TonB_sf"/>
</dbReference>
<feature type="domain" description="TonB-dependent receptor plug" evidence="14">
    <location>
        <begin position="68"/>
        <end position="173"/>
    </location>
</feature>